<evidence type="ECO:0000256" key="3">
    <source>
        <dbReference type="ARBA" id="ARBA00022776"/>
    </source>
</evidence>
<organism evidence="7 8">
    <name type="scientific">Physocladia obscura</name>
    <dbReference type="NCBI Taxonomy" id="109957"/>
    <lineage>
        <taxon>Eukaryota</taxon>
        <taxon>Fungi</taxon>
        <taxon>Fungi incertae sedis</taxon>
        <taxon>Chytridiomycota</taxon>
        <taxon>Chytridiomycota incertae sedis</taxon>
        <taxon>Chytridiomycetes</taxon>
        <taxon>Chytridiales</taxon>
        <taxon>Chytriomycetaceae</taxon>
        <taxon>Physocladia</taxon>
    </lineage>
</organism>
<sequence length="640" mass="70630">MELLSSTKTNTTAAVWCAYRDLVLIQSSAADASVARLPMLAKLWSAKGLCAGAWQQDGRILATARDANSALVTLIEAESGKLVCPVICPPPFPPGIRLAKVVHLAWFCRDMYNLWRKQKTIKNRTNIVDALPPIPGIAPHKSAANPFSNSNSADAFDRLVRRIDVSDILVIIREDLTVNFNLWGLFHLGSIKILAHELNGGDEIESSTVTIATIATPILHTHMSSIAIIAHHSLKLANAVLHDLARAADTLMKEYAGFCEISARQTSSLGESFMAQDEQATPLESLEALLATGYASPALESYLGGNMLGEQGLKKWKRSLQTGYTNIELLVVGTVIPVLERLIVWLSDLLGFSRTKGQYEDIGLDEEAILRCIDTVMRFAQDLEIVRKVLCADLVDFNEFFAWLSFAIESVSTLDKLGDEISTPTFDAKKVMSAIEKLYKTDARVRVFFAKSRATSRSAANIAGTLKSHFDEIFGAIWMTAETQFELRRVHAIATVSRRQQLQSDGWKSRVSMIEIEEHLHLAVAIPEAPYNLIQEDLIKWDVTAISFLGDTLIAVLYSSEQNKSVLVHLETSGYLEDTYADDEDYESDENAQISGAQVRSLHEVNNTFPKSVQVNPSQDLFSVICTDGSMMVFGVSSMP</sequence>
<keyword evidence="8" id="KW-1185">Reference proteome</keyword>
<evidence type="ECO:0000256" key="4">
    <source>
        <dbReference type="ARBA" id="ARBA00022786"/>
    </source>
</evidence>
<gene>
    <name evidence="7" type="primary">ANAPC4</name>
    <name evidence="7" type="ORF">HK100_009372</name>
</gene>
<dbReference type="GO" id="GO:0005680">
    <property type="term" value="C:anaphase-promoting complex"/>
    <property type="evidence" value="ECO:0007669"/>
    <property type="project" value="InterPro"/>
</dbReference>
<reference evidence="7" key="1">
    <citation type="submission" date="2020-05" db="EMBL/GenBank/DDBJ databases">
        <title>Phylogenomic resolution of chytrid fungi.</title>
        <authorList>
            <person name="Stajich J.E."/>
            <person name="Amses K."/>
            <person name="Simmons R."/>
            <person name="Seto K."/>
            <person name="Myers J."/>
            <person name="Bonds A."/>
            <person name="Quandt C.A."/>
            <person name="Barry K."/>
            <person name="Liu P."/>
            <person name="Grigoriev I."/>
            <person name="Longcore J.E."/>
            <person name="James T.Y."/>
        </authorList>
    </citation>
    <scope>NUCLEOTIDE SEQUENCE</scope>
    <source>
        <strain evidence="7">JEL0513</strain>
    </source>
</reference>
<comment type="caution">
    <text evidence="7">The sequence shown here is derived from an EMBL/GenBank/DDBJ whole genome shotgun (WGS) entry which is preliminary data.</text>
</comment>
<accession>A0AAD5T9Z6</accession>
<name>A0AAD5T9Z6_9FUNG</name>
<dbReference type="GO" id="GO:0031145">
    <property type="term" value="P:anaphase-promoting complex-dependent catabolic process"/>
    <property type="evidence" value="ECO:0007669"/>
    <property type="project" value="InterPro"/>
</dbReference>
<keyword evidence="3" id="KW-0498">Mitosis</keyword>
<dbReference type="GO" id="GO:0070979">
    <property type="term" value="P:protein K11-linked ubiquitination"/>
    <property type="evidence" value="ECO:0007669"/>
    <property type="project" value="TreeGrafter"/>
</dbReference>
<dbReference type="PANTHER" id="PTHR13260:SF0">
    <property type="entry name" value="ANAPHASE-PROMOTING COMPLEX SUBUNIT 4"/>
    <property type="match status" value="1"/>
</dbReference>
<dbReference type="InterPro" id="IPR024790">
    <property type="entry name" value="APC4_long_dom"/>
</dbReference>
<evidence type="ECO:0000259" key="6">
    <source>
        <dbReference type="Pfam" id="PF12896"/>
    </source>
</evidence>
<proteinExistence type="predicted"/>
<evidence type="ECO:0000256" key="5">
    <source>
        <dbReference type="ARBA" id="ARBA00023306"/>
    </source>
</evidence>
<dbReference type="PANTHER" id="PTHR13260">
    <property type="entry name" value="ANAPHASE PROMOTING COMPLEX SUBUNIT 4 APC4"/>
    <property type="match status" value="1"/>
</dbReference>
<dbReference type="AlphaFoldDB" id="A0AAD5T9Z6"/>
<evidence type="ECO:0000313" key="8">
    <source>
        <dbReference type="Proteomes" id="UP001211907"/>
    </source>
</evidence>
<dbReference type="GO" id="GO:0034399">
    <property type="term" value="C:nuclear periphery"/>
    <property type="evidence" value="ECO:0007669"/>
    <property type="project" value="TreeGrafter"/>
</dbReference>
<keyword evidence="5" id="KW-0131">Cell cycle</keyword>
<keyword evidence="4" id="KW-0833">Ubl conjugation pathway</keyword>
<dbReference type="Proteomes" id="UP001211907">
    <property type="component" value="Unassembled WGS sequence"/>
</dbReference>
<feature type="domain" description="Anaphase-promoting complex subunit 4 long" evidence="6">
    <location>
        <begin position="213"/>
        <end position="412"/>
    </location>
</feature>
<dbReference type="GO" id="GO:0051301">
    <property type="term" value="P:cell division"/>
    <property type="evidence" value="ECO:0007669"/>
    <property type="project" value="UniProtKB-KW"/>
</dbReference>
<dbReference type="EMBL" id="JADGJH010000048">
    <property type="protein sequence ID" value="KAJ3140464.1"/>
    <property type="molecule type" value="Genomic_DNA"/>
</dbReference>
<evidence type="ECO:0000256" key="2">
    <source>
        <dbReference type="ARBA" id="ARBA00022618"/>
    </source>
</evidence>
<evidence type="ECO:0000256" key="1">
    <source>
        <dbReference type="ARBA" id="ARBA00016067"/>
    </source>
</evidence>
<dbReference type="Pfam" id="PF12896">
    <property type="entry name" value="ANAPC4"/>
    <property type="match status" value="1"/>
</dbReference>
<dbReference type="InterPro" id="IPR024789">
    <property type="entry name" value="APC4"/>
</dbReference>
<evidence type="ECO:0000313" key="7">
    <source>
        <dbReference type="EMBL" id="KAJ3140464.1"/>
    </source>
</evidence>
<protein>
    <recommendedName>
        <fullName evidence="1">Anaphase-promoting complex subunit 4</fullName>
    </recommendedName>
</protein>
<keyword evidence="2" id="KW-0132">Cell division</keyword>